<protein>
    <submittedName>
        <fullName evidence="2">Uncharacterized protein</fullName>
    </submittedName>
</protein>
<reference evidence="3" key="2">
    <citation type="journal article" date="2016" name="Sci. Rep.">
        <title>Dictyocaulus viviparus genome, variome and transcriptome elucidate lungworm biology and support future intervention.</title>
        <authorList>
            <person name="McNulty S.N."/>
            <person name="Strube C."/>
            <person name="Rosa B.A."/>
            <person name="Martin J.C."/>
            <person name="Tyagi R."/>
            <person name="Choi Y.J."/>
            <person name="Wang Q."/>
            <person name="Hallsworth Pepin K."/>
            <person name="Zhang X."/>
            <person name="Ozersky P."/>
            <person name="Wilson R.K."/>
            <person name="Sternberg P.W."/>
            <person name="Gasser R.B."/>
            <person name="Mitreva M."/>
        </authorList>
    </citation>
    <scope>NUCLEOTIDE SEQUENCE [LARGE SCALE GENOMIC DNA]</scope>
    <source>
        <strain evidence="3">HannoverDv2000</strain>
    </source>
</reference>
<evidence type="ECO:0000313" key="3">
    <source>
        <dbReference type="Proteomes" id="UP000053766"/>
    </source>
</evidence>
<keyword evidence="3" id="KW-1185">Reference proteome</keyword>
<evidence type="ECO:0000256" key="1">
    <source>
        <dbReference type="SAM" id="MobiDB-lite"/>
    </source>
</evidence>
<accession>A0A0D8XV78</accession>
<proteinExistence type="predicted"/>
<dbReference type="Proteomes" id="UP000053766">
    <property type="component" value="Unassembled WGS sequence"/>
</dbReference>
<gene>
    <name evidence="2" type="ORF">DICVIV_05339</name>
</gene>
<name>A0A0D8XV78_DICVI</name>
<organism evidence="2 3">
    <name type="scientific">Dictyocaulus viviparus</name>
    <name type="common">Bovine lungworm</name>
    <dbReference type="NCBI Taxonomy" id="29172"/>
    <lineage>
        <taxon>Eukaryota</taxon>
        <taxon>Metazoa</taxon>
        <taxon>Ecdysozoa</taxon>
        <taxon>Nematoda</taxon>
        <taxon>Chromadorea</taxon>
        <taxon>Rhabditida</taxon>
        <taxon>Rhabditina</taxon>
        <taxon>Rhabditomorpha</taxon>
        <taxon>Strongyloidea</taxon>
        <taxon>Metastrongylidae</taxon>
        <taxon>Dictyocaulus</taxon>
    </lineage>
</organism>
<reference evidence="2 3" key="1">
    <citation type="submission" date="2013-11" db="EMBL/GenBank/DDBJ databases">
        <title>Draft genome of the bovine lungworm Dictyocaulus viviparus.</title>
        <authorList>
            <person name="Mitreva M."/>
        </authorList>
    </citation>
    <scope>NUCLEOTIDE SEQUENCE [LARGE SCALE GENOMIC DNA]</scope>
    <source>
        <strain evidence="2 3">HannoverDv2000</strain>
    </source>
</reference>
<dbReference type="EMBL" id="KN716264">
    <property type="protein sequence ID" value="KJH48543.1"/>
    <property type="molecule type" value="Genomic_DNA"/>
</dbReference>
<evidence type="ECO:0000313" key="2">
    <source>
        <dbReference type="EMBL" id="KJH48543.1"/>
    </source>
</evidence>
<feature type="region of interest" description="Disordered" evidence="1">
    <location>
        <begin position="17"/>
        <end position="65"/>
    </location>
</feature>
<dbReference type="AlphaFoldDB" id="A0A0D8XV78"/>
<sequence length="65" mass="7188">MSVTELISRKQNNKQGLGITSVLSNPSEVKCSSPRNMTTIRRGTINDRQPLKPDKSEAKDKGAKF</sequence>
<feature type="compositionally biased region" description="Basic and acidic residues" evidence="1">
    <location>
        <begin position="49"/>
        <end position="65"/>
    </location>
</feature>